<comment type="caution">
    <text evidence="1">The sequence shown here is derived from an EMBL/GenBank/DDBJ whole genome shotgun (WGS) entry which is preliminary data.</text>
</comment>
<reference evidence="1 2" key="1">
    <citation type="journal article" date="2020" name="ISME J.">
        <title>Uncovering the hidden diversity of litter-decomposition mechanisms in mushroom-forming fungi.</title>
        <authorList>
            <person name="Floudas D."/>
            <person name="Bentzer J."/>
            <person name="Ahren D."/>
            <person name="Johansson T."/>
            <person name="Persson P."/>
            <person name="Tunlid A."/>
        </authorList>
    </citation>
    <scope>NUCLEOTIDE SEQUENCE [LARGE SCALE GENOMIC DNA]</scope>
    <source>
        <strain evidence="1 2">CBS 146.42</strain>
    </source>
</reference>
<sequence>MPTFDTFCAVTGWMHMWREEEFIEAISGETQGECLWGKLQVESDDECDGREPGHDTMNAGPLGVVPSRTVQRGLKYTDEDVDGTSRYVLVTPCERSADGRLCPRILWGRRPVEDLDKEEVAYLFNVYPSSEGPEMGIYNQHQPNGEIIEFTGVGRSFGSYLITFCSFLILQHLTPGLEARTFCKLALKANGGFDVFPEGVDYGPVSRTIMQDVMWADIAEIHDNDSDEDGDYDNYRERRWLKLLTEKGKTDEEILKEAWMGKGNMWIFKHPGIFPIEEAVKLNERSPPPANLSNTSSPLEASSKILGFPTELIEMILGHLLPEDALRFMGSTRRLYRSFRAGLDRYTYTWIKQERPWYLPVGPIDCQDGDEEVVRWQQGWKDLMGDDIQTSEGGDLPWLAYHFACKRSPNMRSRERIWGIVLQIKVLLEEANLYP</sequence>
<protein>
    <recommendedName>
        <fullName evidence="3">F-box domain-containing protein</fullName>
    </recommendedName>
</protein>
<dbReference type="EMBL" id="JAACJO010000004">
    <property type="protein sequence ID" value="KAF5359564.1"/>
    <property type="molecule type" value="Genomic_DNA"/>
</dbReference>
<keyword evidence="2" id="KW-1185">Reference proteome</keyword>
<evidence type="ECO:0000313" key="1">
    <source>
        <dbReference type="EMBL" id="KAF5359564.1"/>
    </source>
</evidence>
<evidence type="ECO:0000313" key="2">
    <source>
        <dbReference type="Proteomes" id="UP000559027"/>
    </source>
</evidence>
<proteinExistence type="predicted"/>
<accession>A0A8H5G714</accession>
<dbReference type="OrthoDB" id="3055280at2759"/>
<organism evidence="1 2">
    <name type="scientific">Leucocoprinus leucothites</name>
    <dbReference type="NCBI Taxonomy" id="201217"/>
    <lineage>
        <taxon>Eukaryota</taxon>
        <taxon>Fungi</taxon>
        <taxon>Dikarya</taxon>
        <taxon>Basidiomycota</taxon>
        <taxon>Agaricomycotina</taxon>
        <taxon>Agaricomycetes</taxon>
        <taxon>Agaricomycetidae</taxon>
        <taxon>Agaricales</taxon>
        <taxon>Agaricineae</taxon>
        <taxon>Agaricaceae</taxon>
        <taxon>Leucocoprinus</taxon>
    </lineage>
</organism>
<dbReference type="Proteomes" id="UP000559027">
    <property type="component" value="Unassembled WGS sequence"/>
</dbReference>
<evidence type="ECO:0008006" key="3">
    <source>
        <dbReference type="Google" id="ProtNLM"/>
    </source>
</evidence>
<gene>
    <name evidence="1" type="ORF">D9756_003321</name>
</gene>
<name>A0A8H5G714_9AGAR</name>
<dbReference type="AlphaFoldDB" id="A0A8H5G714"/>